<dbReference type="Gene3D" id="2.60.40.10">
    <property type="entry name" value="Immunoglobulins"/>
    <property type="match status" value="1"/>
</dbReference>
<accession>A0ABR0YAS9</accession>
<dbReference type="InterPro" id="IPR011161">
    <property type="entry name" value="MHC_I-like_Ag-recog"/>
</dbReference>
<evidence type="ECO:0000256" key="3">
    <source>
        <dbReference type="RuleBase" id="RU004439"/>
    </source>
</evidence>
<dbReference type="InterPro" id="IPR003006">
    <property type="entry name" value="Ig/MHC_CS"/>
</dbReference>
<gene>
    <name evidence="7" type="ORF">HHUSO_G31826</name>
</gene>
<dbReference type="PROSITE" id="PS50835">
    <property type="entry name" value="IG_LIKE"/>
    <property type="match status" value="1"/>
</dbReference>
<proteinExistence type="inferred from homology"/>
<feature type="chain" id="PRO_5046026511" evidence="5">
    <location>
        <begin position="16"/>
        <end position="641"/>
    </location>
</feature>
<dbReference type="Gene3D" id="3.30.500.10">
    <property type="entry name" value="MHC class I-like antigen recognition-like"/>
    <property type="match status" value="1"/>
</dbReference>
<dbReference type="InterPro" id="IPR013783">
    <property type="entry name" value="Ig-like_fold"/>
</dbReference>
<keyword evidence="2" id="KW-0393">Immunoglobulin domain</keyword>
<dbReference type="PRINTS" id="PR01638">
    <property type="entry name" value="MHCCLASSI"/>
</dbReference>
<keyword evidence="4" id="KW-0472">Membrane</keyword>
<evidence type="ECO:0000259" key="6">
    <source>
        <dbReference type="PROSITE" id="PS50835"/>
    </source>
</evidence>
<evidence type="ECO:0000256" key="2">
    <source>
        <dbReference type="ARBA" id="ARBA00023319"/>
    </source>
</evidence>
<dbReference type="InterPro" id="IPR036179">
    <property type="entry name" value="Ig-like_dom_sf"/>
</dbReference>
<comment type="caution">
    <text evidence="7">The sequence shown here is derived from an EMBL/GenBank/DDBJ whole genome shotgun (WGS) entry which is preliminary data.</text>
</comment>
<dbReference type="EMBL" id="JAHFZB010000038">
    <property type="protein sequence ID" value="KAK6469546.1"/>
    <property type="molecule type" value="Genomic_DNA"/>
</dbReference>
<comment type="similarity">
    <text evidence="3">Belongs to the MHC class I family.</text>
</comment>
<dbReference type="Pfam" id="PF07654">
    <property type="entry name" value="C1-set"/>
    <property type="match status" value="1"/>
</dbReference>
<protein>
    <submittedName>
        <fullName evidence="7">H-2 class I histocompatibility antigen</fullName>
    </submittedName>
</protein>
<dbReference type="InterPro" id="IPR036280">
    <property type="entry name" value="Multihaem_cyt_sf"/>
</dbReference>
<dbReference type="PANTHER" id="PTHR16675">
    <property type="entry name" value="MHC CLASS I-RELATED"/>
    <property type="match status" value="1"/>
</dbReference>
<evidence type="ECO:0000313" key="8">
    <source>
        <dbReference type="Proteomes" id="UP001369086"/>
    </source>
</evidence>
<dbReference type="InterPro" id="IPR050208">
    <property type="entry name" value="MHC_class-I_related"/>
</dbReference>
<reference evidence="7 8" key="1">
    <citation type="submission" date="2021-05" db="EMBL/GenBank/DDBJ databases">
        <authorList>
            <person name="Zahm M."/>
            <person name="Klopp C."/>
            <person name="Cabau C."/>
            <person name="Kuhl H."/>
            <person name="Suciu R."/>
            <person name="Ciorpac M."/>
            <person name="Holostenco D."/>
            <person name="Gessner J."/>
            <person name="Wuertz S."/>
            <person name="Hohne C."/>
            <person name="Stock M."/>
            <person name="Gislard M."/>
            <person name="Lluch J."/>
            <person name="Milhes M."/>
            <person name="Lampietro C."/>
            <person name="Lopez Roques C."/>
            <person name="Donnadieu C."/>
            <person name="Du K."/>
            <person name="Schartl M."/>
            <person name="Guiguen Y."/>
        </authorList>
    </citation>
    <scope>NUCLEOTIDE SEQUENCE [LARGE SCALE GENOMIC DNA]</scope>
    <source>
        <strain evidence="7">Hh-F2</strain>
        <tissue evidence="7">Blood</tissue>
    </source>
</reference>
<dbReference type="InterPro" id="IPR001039">
    <property type="entry name" value="MHC_I_a_a1/a2"/>
</dbReference>
<dbReference type="Proteomes" id="UP001369086">
    <property type="component" value="Unassembled WGS sequence"/>
</dbReference>
<evidence type="ECO:0000256" key="4">
    <source>
        <dbReference type="SAM" id="Phobius"/>
    </source>
</evidence>
<keyword evidence="5" id="KW-0732">Signal</keyword>
<dbReference type="InterPro" id="IPR011162">
    <property type="entry name" value="MHC_I/II-like_Ag-recog"/>
</dbReference>
<name>A0ABR0YAS9_HUSHU</name>
<feature type="transmembrane region" description="Helical" evidence="4">
    <location>
        <begin position="309"/>
        <end position="332"/>
    </location>
</feature>
<feature type="signal peptide" evidence="5">
    <location>
        <begin position="1"/>
        <end position="15"/>
    </location>
</feature>
<dbReference type="SMART" id="SM00407">
    <property type="entry name" value="IGc1"/>
    <property type="match status" value="1"/>
</dbReference>
<dbReference type="InterPro" id="IPR037055">
    <property type="entry name" value="MHC_I-like_Ag-recog_sf"/>
</dbReference>
<dbReference type="PANTHER" id="PTHR16675:SF237">
    <property type="entry name" value="MHC CLASS I ANTIGEN TRANSCRIPT VARIANT 1-RELATED"/>
    <property type="match status" value="1"/>
</dbReference>
<evidence type="ECO:0000256" key="1">
    <source>
        <dbReference type="ARBA" id="ARBA00023180"/>
    </source>
</evidence>
<organism evidence="7 8">
    <name type="scientific">Huso huso</name>
    <name type="common">Beluga</name>
    <name type="synonym">Acipenser huso</name>
    <dbReference type="NCBI Taxonomy" id="61971"/>
    <lineage>
        <taxon>Eukaryota</taxon>
        <taxon>Metazoa</taxon>
        <taxon>Chordata</taxon>
        <taxon>Craniata</taxon>
        <taxon>Vertebrata</taxon>
        <taxon>Euteleostomi</taxon>
        <taxon>Actinopterygii</taxon>
        <taxon>Chondrostei</taxon>
        <taxon>Acipenseriformes</taxon>
        <taxon>Acipenseridae</taxon>
        <taxon>Huso</taxon>
    </lineage>
</organism>
<keyword evidence="8" id="KW-1185">Reference proteome</keyword>
<dbReference type="PROSITE" id="PS00290">
    <property type="entry name" value="IG_MHC"/>
    <property type="match status" value="1"/>
</dbReference>
<dbReference type="Pfam" id="PF00129">
    <property type="entry name" value="MHC_I"/>
    <property type="match status" value="1"/>
</dbReference>
<dbReference type="InterPro" id="IPR003597">
    <property type="entry name" value="Ig_C1-set"/>
</dbReference>
<dbReference type="InterPro" id="IPR007110">
    <property type="entry name" value="Ig-like_dom"/>
</dbReference>
<sequence length="641" mass="69894">MLRAVVLGILCCVHAESGTHSLRYFYTGTSGMTEFPEFVMVGMVDDVQIDYYDSKSKQDIPKQQWMKDNMGTGYWETQTHICLGAEQTFKTNIGIAMQRFNQTEGVHTWQLMYGCELDEDGTKRGFDQYGYDGEDFISFDRDTLTWIAASQRAFTTKLKWDARSAMNRDWKVYLEETCIEWLQKYVQYGRETLERRVPPAVTLLQRKARGSADTEVLCHVTGFFPRAVEVTWVRDGRDQLEEGVQSGEVLPNHDGTYQLRKILTVSPEEQRRHGYSCQVDHVDLDQKIVKEWDPNMRSSRDGNDGGPPIGIIAGVIVGILALASVIIGVVIWKKRQGGAQKLDYSKARMSVSLQCCVSAPQRPSVCLQCHVSESPVLSLLLASSVSLQCHVSESPVLCICSHSVPLVSESQSFVSAPQRPSVSQCQWSPVLCLCSKASCVCLQCHVSEVSSAVSLLHSPLCVSLVSESPVLCLCSTASSVCLQCHVSESPVLCLCWQASLCVSAVSVSLQCCVSAPGAIPLCVSSVVSVSLSAVSLLPGVPLCVSSAVSLLLASSVCLQCHVSESPVLCLCSTASLCVSPVLCLCSTASLCVSPVSVGKAPTLRLTPPLKPEECDSTAERISDSAEISSFTILHTQYCFIV</sequence>
<keyword evidence="4" id="KW-0812">Transmembrane</keyword>
<keyword evidence="1" id="KW-0325">Glycoprotein</keyword>
<evidence type="ECO:0000256" key="5">
    <source>
        <dbReference type="SAM" id="SignalP"/>
    </source>
</evidence>
<evidence type="ECO:0000313" key="7">
    <source>
        <dbReference type="EMBL" id="KAK6469546.1"/>
    </source>
</evidence>
<keyword evidence="4" id="KW-1133">Transmembrane helix</keyword>
<dbReference type="SUPFAM" id="SSF54452">
    <property type="entry name" value="MHC antigen-recognition domain"/>
    <property type="match status" value="1"/>
</dbReference>
<feature type="domain" description="Ig-like" evidence="6">
    <location>
        <begin position="199"/>
        <end position="289"/>
    </location>
</feature>
<dbReference type="SUPFAM" id="SSF48695">
    <property type="entry name" value="Multiheme cytochromes"/>
    <property type="match status" value="1"/>
</dbReference>
<dbReference type="SUPFAM" id="SSF48726">
    <property type="entry name" value="Immunoglobulin"/>
    <property type="match status" value="1"/>
</dbReference>